<feature type="domain" description="PDZ" evidence="1">
    <location>
        <begin position="491"/>
        <end position="532"/>
    </location>
</feature>
<accession>A0ABY6DIM9</accession>
<proteinExistence type="predicted"/>
<dbReference type="InterPro" id="IPR007963">
    <property type="entry name" value="Peptidase_M61_catalytic"/>
</dbReference>
<dbReference type="SMART" id="SM00228">
    <property type="entry name" value="PDZ"/>
    <property type="match status" value="1"/>
</dbReference>
<dbReference type="Proteomes" id="UP001061302">
    <property type="component" value="Chromosome"/>
</dbReference>
<organism evidence="2 3">
    <name type="scientific">Chitiniphilus purpureus</name>
    <dbReference type="NCBI Taxonomy" id="2981137"/>
    <lineage>
        <taxon>Bacteria</taxon>
        <taxon>Pseudomonadati</taxon>
        <taxon>Pseudomonadota</taxon>
        <taxon>Betaproteobacteria</taxon>
        <taxon>Neisseriales</taxon>
        <taxon>Chitinibacteraceae</taxon>
        <taxon>Chitiniphilus</taxon>
    </lineage>
</organism>
<sequence>MSLHYHLVPTDPAGHYFDVTLTIARPDSAGQVLWLPVWIPGSYLIREFARHIVTIEASSDGKPIEIAKLDKHRWRAAPTRKPLVVTYRVYAFDLSVRGAYLDETRGFFNGTSVFLAVAGQETQPCTVELSPPAGRARWRVATSLNTDGARPGAFGRYRAADYDELIDHPVEMGEFARESFTVAGVPHEIVIAGRQRADLKRLKRDLKKICEYQIGLFGAPAPFSRYVFMTMVTGDGYGGLEHRASTALLASRDDLPLAHETGIKPGYRQYLGLCSHEYFHSWNVKRIKPAAFAPYDLQRENYTRLLWAFEGITSYYDDLTLVRTGLIPVQEYLDLLAQTMTQVERGPGRLKQTLEEASLDAWIKYYRQDENSPNAQVSYYTKGALAALCLDLTLRSRTAGARSLDDVMRVLWQRYGHDFETRGEGVPEADWEQLASEVAGLDLAAFFEQALRTTEPLPLARLLAEVGVESQLRPIAGATDKGGWQEIRAPGNTLGARTAAEAGGVKLTHVFDGGPAQAAGLAAGDVLVAIEGLRVTSGNLEGQLAAWPAGTTLKVHAFRRDELCERQLTLLPAPTDTWGLRPDQHADAARLAQRRAWLGRD</sequence>
<protein>
    <submittedName>
        <fullName evidence="2">PDZ domain-containing protein</fullName>
    </submittedName>
</protein>
<evidence type="ECO:0000313" key="3">
    <source>
        <dbReference type="Proteomes" id="UP001061302"/>
    </source>
</evidence>
<dbReference type="InterPro" id="IPR024191">
    <property type="entry name" value="Peptidase_M61"/>
</dbReference>
<dbReference type="Gene3D" id="1.10.390.10">
    <property type="entry name" value="Neutral Protease Domain 2"/>
    <property type="match status" value="1"/>
</dbReference>
<dbReference type="SUPFAM" id="SSF50156">
    <property type="entry name" value="PDZ domain-like"/>
    <property type="match status" value="1"/>
</dbReference>
<dbReference type="Gene3D" id="2.30.42.10">
    <property type="match status" value="1"/>
</dbReference>
<dbReference type="Pfam" id="PF13180">
    <property type="entry name" value="PDZ_2"/>
    <property type="match status" value="1"/>
</dbReference>
<dbReference type="InterPro" id="IPR036034">
    <property type="entry name" value="PDZ_sf"/>
</dbReference>
<evidence type="ECO:0000259" key="1">
    <source>
        <dbReference type="PROSITE" id="PS50106"/>
    </source>
</evidence>
<dbReference type="InterPro" id="IPR001478">
    <property type="entry name" value="PDZ"/>
</dbReference>
<dbReference type="PROSITE" id="PS50106">
    <property type="entry name" value="PDZ"/>
    <property type="match status" value="1"/>
</dbReference>
<keyword evidence="3" id="KW-1185">Reference proteome</keyword>
<gene>
    <name evidence="2" type="ORF">N8I74_12825</name>
</gene>
<reference evidence="2" key="1">
    <citation type="submission" date="2022-10" db="EMBL/GenBank/DDBJ databases">
        <title>Chitiniphilus purpureus sp. nov., a novel chitin-degrading bacterium isolated from crawfish pond sediment.</title>
        <authorList>
            <person name="Li K."/>
        </authorList>
    </citation>
    <scope>NUCLEOTIDE SEQUENCE</scope>
    <source>
        <strain evidence="2">CD1</strain>
    </source>
</reference>
<dbReference type="SUPFAM" id="SSF55486">
    <property type="entry name" value="Metalloproteases ('zincins'), catalytic domain"/>
    <property type="match status" value="1"/>
</dbReference>
<dbReference type="Pfam" id="PF17899">
    <property type="entry name" value="Peptidase_M61_N"/>
    <property type="match status" value="1"/>
</dbReference>
<dbReference type="InterPro" id="IPR040756">
    <property type="entry name" value="Peptidase_M61_N"/>
</dbReference>
<dbReference type="InterPro" id="IPR027268">
    <property type="entry name" value="Peptidase_M4/M1_CTD_sf"/>
</dbReference>
<name>A0ABY6DIM9_9NEIS</name>
<dbReference type="PIRSF" id="PIRSF016493">
    <property type="entry name" value="Glycyl_aminpptds"/>
    <property type="match status" value="1"/>
</dbReference>
<dbReference type="Pfam" id="PF05299">
    <property type="entry name" value="Peptidase_M61"/>
    <property type="match status" value="1"/>
</dbReference>
<dbReference type="Gene3D" id="2.60.40.3650">
    <property type="match status" value="1"/>
</dbReference>
<evidence type="ECO:0000313" key="2">
    <source>
        <dbReference type="EMBL" id="UXY14200.1"/>
    </source>
</evidence>
<dbReference type="RefSeq" id="WP_263123500.1">
    <property type="nucleotide sequence ID" value="NZ_CP106753.1"/>
</dbReference>
<dbReference type="EMBL" id="CP106753">
    <property type="protein sequence ID" value="UXY14200.1"/>
    <property type="molecule type" value="Genomic_DNA"/>
</dbReference>